<keyword evidence="7 9" id="KW-0472">Membrane</keyword>
<comment type="pathway">
    <text evidence="9">Protein modification; lipoprotein biosynthesis (N-acyl transfer).</text>
</comment>
<feature type="transmembrane region" description="Helical" evidence="9">
    <location>
        <begin position="112"/>
        <end position="132"/>
    </location>
</feature>
<dbReference type="Pfam" id="PF00795">
    <property type="entry name" value="CN_hydrolase"/>
    <property type="match status" value="1"/>
</dbReference>
<dbReference type="GO" id="GO:0005886">
    <property type="term" value="C:plasma membrane"/>
    <property type="evidence" value="ECO:0007669"/>
    <property type="project" value="UniProtKB-SubCell"/>
</dbReference>
<keyword evidence="3 9" id="KW-1003">Cell membrane</keyword>
<name>A0A517ZEP6_9PLAN</name>
<evidence type="ECO:0000256" key="1">
    <source>
        <dbReference type="ARBA" id="ARBA00004651"/>
    </source>
</evidence>
<dbReference type="InterPro" id="IPR003010">
    <property type="entry name" value="C-N_Hydrolase"/>
</dbReference>
<dbReference type="HAMAP" id="MF_01148">
    <property type="entry name" value="Lnt"/>
    <property type="match status" value="1"/>
</dbReference>
<dbReference type="Proteomes" id="UP000320496">
    <property type="component" value="Chromosome"/>
</dbReference>
<evidence type="ECO:0000256" key="3">
    <source>
        <dbReference type="ARBA" id="ARBA00022475"/>
    </source>
</evidence>
<evidence type="ECO:0000259" key="10">
    <source>
        <dbReference type="PROSITE" id="PS50263"/>
    </source>
</evidence>
<evidence type="ECO:0000256" key="5">
    <source>
        <dbReference type="ARBA" id="ARBA00022692"/>
    </source>
</evidence>
<dbReference type="NCBIfam" id="TIGR00546">
    <property type="entry name" value="lnt"/>
    <property type="match status" value="1"/>
</dbReference>
<dbReference type="CDD" id="cd07571">
    <property type="entry name" value="ALP_N-acyl_transferase"/>
    <property type="match status" value="1"/>
</dbReference>
<gene>
    <name evidence="9 11" type="primary">lnt</name>
    <name evidence="11" type="ORF">Mal4_53460</name>
</gene>
<keyword evidence="4 9" id="KW-0808">Transferase</keyword>
<feature type="transmembrane region" description="Helical" evidence="9">
    <location>
        <begin position="144"/>
        <end position="171"/>
    </location>
</feature>
<dbReference type="KEGG" id="mri:Mal4_53460"/>
<feature type="transmembrane region" description="Helical" evidence="9">
    <location>
        <begin position="191"/>
        <end position="216"/>
    </location>
</feature>
<evidence type="ECO:0000256" key="4">
    <source>
        <dbReference type="ARBA" id="ARBA00022679"/>
    </source>
</evidence>
<feature type="transmembrane region" description="Helical" evidence="9">
    <location>
        <begin position="590"/>
        <end position="610"/>
    </location>
</feature>
<comment type="similarity">
    <text evidence="2 9">Belongs to the CN hydrolase family. Apolipoprotein N-acyltransferase subfamily.</text>
</comment>
<keyword evidence="12" id="KW-1185">Reference proteome</keyword>
<feature type="transmembrane region" description="Helical" evidence="9">
    <location>
        <begin position="85"/>
        <end position="106"/>
    </location>
</feature>
<dbReference type="EC" id="2.3.1.269" evidence="9"/>
<feature type="transmembrane region" description="Helical" evidence="9">
    <location>
        <begin position="36"/>
        <end position="55"/>
    </location>
</feature>
<keyword evidence="5 9" id="KW-0812">Transmembrane</keyword>
<dbReference type="PROSITE" id="PS50263">
    <property type="entry name" value="CN_HYDROLASE"/>
    <property type="match status" value="1"/>
</dbReference>
<feature type="transmembrane region" description="Helical" evidence="9">
    <location>
        <begin position="61"/>
        <end position="78"/>
    </location>
</feature>
<comment type="function">
    <text evidence="9">Catalyzes the phospholipid dependent N-acylation of the N-terminal cysteine of apolipoprotein, the last step in lipoprotein maturation.</text>
</comment>
<comment type="catalytic activity">
    <reaction evidence="9">
        <text>N-terminal S-1,2-diacyl-sn-glyceryl-L-cysteinyl-[lipoprotein] + a glycerophospholipid = N-acyl-S-1,2-diacyl-sn-glyceryl-L-cysteinyl-[lipoprotein] + a 2-acyl-sn-glycero-3-phospholipid + H(+)</text>
        <dbReference type="Rhea" id="RHEA:48228"/>
        <dbReference type="Rhea" id="RHEA-COMP:14681"/>
        <dbReference type="Rhea" id="RHEA-COMP:14684"/>
        <dbReference type="ChEBI" id="CHEBI:15378"/>
        <dbReference type="ChEBI" id="CHEBI:136912"/>
        <dbReference type="ChEBI" id="CHEBI:140656"/>
        <dbReference type="ChEBI" id="CHEBI:140657"/>
        <dbReference type="ChEBI" id="CHEBI:140660"/>
        <dbReference type="EC" id="2.3.1.269"/>
    </reaction>
</comment>
<dbReference type="EMBL" id="CP036275">
    <property type="protein sequence ID" value="QDU40983.1"/>
    <property type="molecule type" value="Genomic_DNA"/>
</dbReference>
<dbReference type="Pfam" id="PF20154">
    <property type="entry name" value="LNT_N"/>
    <property type="match status" value="1"/>
</dbReference>
<evidence type="ECO:0000256" key="7">
    <source>
        <dbReference type="ARBA" id="ARBA00023136"/>
    </source>
</evidence>
<dbReference type="OrthoDB" id="9804277at2"/>
<dbReference type="InterPro" id="IPR004563">
    <property type="entry name" value="Apolipo_AcylTrfase"/>
</dbReference>
<dbReference type="InterPro" id="IPR045378">
    <property type="entry name" value="LNT_N"/>
</dbReference>
<proteinExistence type="inferred from homology"/>
<keyword evidence="11" id="KW-0449">Lipoprotein</keyword>
<protein>
    <recommendedName>
        <fullName evidence="9">Apolipoprotein N-acyltransferase</fullName>
        <shortName evidence="9">ALP N-acyltransferase</shortName>
        <ecNumber evidence="9">2.3.1.269</ecNumber>
    </recommendedName>
</protein>
<dbReference type="SUPFAM" id="SSF56317">
    <property type="entry name" value="Carbon-nitrogen hydrolase"/>
    <property type="match status" value="1"/>
</dbReference>
<evidence type="ECO:0000256" key="6">
    <source>
        <dbReference type="ARBA" id="ARBA00022989"/>
    </source>
</evidence>
<dbReference type="RefSeq" id="WP_145372216.1">
    <property type="nucleotide sequence ID" value="NZ_CP036275.1"/>
</dbReference>
<evidence type="ECO:0000256" key="9">
    <source>
        <dbReference type="HAMAP-Rule" id="MF_01148"/>
    </source>
</evidence>
<dbReference type="GO" id="GO:0016410">
    <property type="term" value="F:N-acyltransferase activity"/>
    <property type="evidence" value="ECO:0007669"/>
    <property type="project" value="UniProtKB-UniRule"/>
</dbReference>
<evidence type="ECO:0000256" key="2">
    <source>
        <dbReference type="ARBA" id="ARBA00010065"/>
    </source>
</evidence>
<keyword evidence="8 9" id="KW-0012">Acyltransferase</keyword>
<accession>A0A517ZEP6</accession>
<dbReference type="PANTHER" id="PTHR38686">
    <property type="entry name" value="APOLIPOPROTEIN N-ACYLTRANSFERASE"/>
    <property type="match status" value="1"/>
</dbReference>
<organism evidence="11 12">
    <name type="scientific">Maioricimonas rarisocia</name>
    <dbReference type="NCBI Taxonomy" id="2528026"/>
    <lineage>
        <taxon>Bacteria</taxon>
        <taxon>Pseudomonadati</taxon>
        <taxon>Planctomycetota</taxon>
        <taxon>Planctomycetia</taxon>
        <taxon>Planctomycetales</taxon>
        <taxon>Planctomycetaceae</taxon>
        <taxon>Maioricimonas</taxon>
    </lineage>
</organism>
<feature type="domain" description="CN hydrolase" evidence="10">
    <location>
        <begin position="273"/>
        <end position="577"/>
    </location>
</feature>
<comment type="subcellular location">
    <subcellularLocation>
        <location evidence="1 9">Cell membrane</location>
        <topology evidence="1 9">Multi-pass membrane protein</topology>
    </subcellularLocation>
</comment>
<dbReference type="GO" id="GO:0042158">
    <property type="term" value="P:lipoprotein biosynthetic process"/>
    <property type="evidence" value="ECO:0007669"/>
    <property type="project" value="UniProtKB-UniRule"/>
</dbReference>
<keyword evidence="6 9" id="KW-1133">Transmembrane helix</keyword>
<evidence type="ECO:0000313" key="12">
    <source>
        <dbReference type="Proteomes" id="UP000320496"/>
    </source>
</evidence>
<evidence type="ECO:0000256" key="8">
    <source>
        <dbReference type="ARBA" id="ARBA00023315"/>
    </source>
</evidence>
<sequence length="618" mass="68704">MTTAVMDAPEHESSPVTPAHEKSVRDMIAAARKAPAGPLGAWALSLATGVLMWSAFTPLDWGPLGWICLIPLLQLVRIPRPTRWMYTLLALNGTLFALATLQWMRLGDATMYPAWMALSVYMGLYFPVFVLLSRMAVHQLRMPLLLAVPVVWVGLEFLRAHLMTGFAWYYLAHSQHAWVTLIQICDLFGAYGLSFLLALANAALAGLVPVRWLLALRLFPDHQPPTRGTLAAPFSRRLTAVAVPCLLLVASLAYGAYRRGQVEFEAGPRMALIQGNYPATVKSDPKEWSDIYRTHMYLTGASIEHQPDVIVWPETMFRYPLLLADPDMTAAELRAVSPFIPPDRWRENDVEETVFDLAEQCNASLILGIDAHVTTPDRYAHYNSALLVEPGTGVRARYDKLHRVPFGEFIPLRESLPFLQKFTPYGDHFGLAAGEKIHVFNVDSWRMVPLICYEDTVPHLVRNMVARTRGEDGRSVDCLVNLTNDGWFHGSSELDQHLITAAFRCVETRTPMVRAVNTGISAFIDGDGMVREPDVFVDGDALLEPESTSSPRTSIRDPETGAYHKQLNAVLVSDVALDPRESFYLVWGDWFAATCLAGCLGILMLTLVSLRRAATTGG</sequence>
<dbReference type="PANTHER" id="PTHR38686:SF1">
    <property type="entry name" value="APOLIPOPROTEIN N-ACYLTRANSFERASE"/>
    <property type="match status" value="1"/>
</dbReference>
<dbReference type="UniPathway" id="UPA00666"/>
<dbReference type="InterPro" id="IPR036526">
    <property type="entry name" value="C-N_Hydrolase_sf"/>
</dbReference>
<dbReference type="Gene3D" id="3.60.110.10">
    <property type="entry name" value="Carbon-nitrogen hydrolase"/>
    <property type="match status" value="1"/>
</dbReference>
<evidence type="ECO:0000313" key="11">
    <source>
        <dbReference type="EMBL" id="QDU40983.1"/>
    </source>
</evidence>
<feature type="transmembrane region" description="Helical" evidence="9">
    <location>
        <begin position="237"/>
        <end position="257"/>
    </location>
</feature>
<dbReference type="AlphaFoldDB" id="A0A517ZEP6"/>
<reference evidence="11 12" key="1">
    <citation type="submission" date="2019-02" db="EMBL/GenBank/DDBJ databases">
        <title>Deep-cultivation of Planctomycetes and their phenomic and genomic characterization uncovers novel biology.</title>
        <authorList>
            <person name="Wiegand S."/>
            <person name="Jogler M."/>
            <person name="Boedeker C."/>
            <person name="Pinto D."/>
            <person name="Vollmers J."/>
            <person name="Rivas-Marin E."/>
            <person name="Kohn T."/>
            <person name="Peeters S.H."/>
            <person name="Heuer A."/>
            <person name="Rast P."/>
            <person name="Oberbeckmann S."/>
            <person name="Bunk B."/>
            <person name="Jeske O."/>
            <person name="Meyerdierks A."/>
            <person name="Storesund J.E."/>
            <person name="Kallscheuer N."/>
            <person name="Luecker S."/>
            <person name="Lage O.M."/>
            <person name="Pohl T."/>
            <person name="Merkel B.J."/>
            <person name="Hornburger P."/>
            <person name="Mueller R.-W."/>
            <person name="Bruemmer F."/>
            <person name="Labrenz M."/>
            <person name="Spormann A.M."/>
            <person name="Op den Camp H."/>
            <person name="Overmann J."/>
            <person name="Amann R."/>
            <person name="Jetten M.S.M."/>
            <person name="Mascher T."/>
            <person name="Medema M.H."/>
            <person name="Devos D.P."/>
            <person name="Kaster A.-K."/>
            <person name="Ovreas L."/>
            <person name="Rohde M."/>
            <person name="Galperin M.Y."/>
            <person name="Jogler C."/>
        </authorList>
    </citation>
    <scope>NUCLEOTIDE SEQUENCE [LARGE SCALE GENOMIC DNA]</scope>
    <source>
        <strain evidence="11 12">Mal4</strain>
    </source>
</reference>